<feature type="transmembrane region" description="Helical" evidence="2">
    <location>
        <begin position="48"/>
        <end position="68"/>
    </location>
</feature>
<protein>
    <submittedName>
        <fullName evidence="3">Uncharacterized protein</fullName>
    </submittedName>
</protein>
<gene>
    <name evidence="3" type="ORF">HNQ79_000111</name>
</gene>
<keyword evidence="2" id="KW-0472">Membrane</keyword>
<keyword evidence="2" id="KW-0812">Transmembrane</keyword>
<dbReference type="EMBL" id="JACHEM010000001">
    <property type="protein sequence ID" value="MBB6433673.1"/>
    <property type="molecule type" value="Genomic_DNA"/>
</dbReference>
<dbReference type="AlphaFoldDB" id="A0A7X0HCI2"/>
<keyword evidence="2" id="KW-1133">Transmembrane helix</keyword>
<accession>A0A7X0HCI2</accession>
<dbReference type="RefSeq" id="WP_185025599.1">
    <property type="nucleotide sequence ID" value="NZ_BNBN01000001.1"/>
</dbReference>
<sequence>MGRTRLPYVRSGPVRSRTAEATRPRLTGTGRRERQPARHAFLAGEVAYVWQLALCAVAVLMAAAALLVRRMLRPPPESAVPAATARPARSAAR</sequence>
<dbReference type="Proteomes" id="UP000540423">
    <property type="component" value="Unassembled WGS sequence"/>
</dbReference>
<comment type="caution">
    <text evidence="3">The sequence shown here is derived from an EMBL/GenBank/DDBJ whole genome shotgun (WGS) entry which is preliminary data.</text>
</comment>
<keyword evidence="4" id="KW-1185">Reference proteome</keyword>
<reference evidence="3 4" key="1">
    <citation type="submission" date="2020-08" db="EMBL/GenBank/DDBJ databases">
        <title>Genomic Encyclopedia of Type Strains, Phase IV (KMG-IV): sequencing the most valuable type-strain genomes for metagenomic binning, comparative biology and taxonomic classification.</title>
        <authorList>
            <person name="Goeker M."/>
        </authorList>
    </citation>
    <scope>NUCLEOTIDE SEQUENCE [LARGE SCALE GENOMIC DNA]</scope>
    <source>
        <strain evidence="3 4">DSM 40141</strain>
    </source>
</reference>
<organism evidence="3 4">
    <name type="scientific">Streptomyces candidus</name>
    <dbReference type="NCBI Taxonomy" id="67283"/>
    <lineage>
        <taxon>Bacteria</taxon>
        <taxon>Bacillati</taxon>
        <taxon>Actinomycetota</taxon>
        <taxon>Actinomycetes</taxon>
        <taxon>Kitasatosporales</taxon>
        <taxon>Streptomycetaceae</taxon>
        <taxon>Streptomyces</taxon>
    </lineage>
</organism>
<name>A0A7X0HCI2_9ACTN</name>
<proteinExistence type="predicted"/>
<evidence type="ECO:0000313" key="3">
    <source>
        <dbReference type="EMBL" id="MBB6433673.1"/>
    </source>
</evidence>
<evidence type="ECO:0000256" key="2">
    <source>
        <dbReference type="SAM" id="Phobius"/>
    </source>
</evidence>
<evidence type="ECO:0000256" key="1">
    <source>
        <dbReference type="SAM" id="MobiDB-lite"/>
    </source>
</evidence>
<feature type="region of interest" description="Disordered" evidence="1">
    <location>
        <begin position="1"/>
        <end position="34"/>
    </location>
</feature>
<evidence type="ECO:0000313" key="4">
    <source>
        <dbReference type="Proteomes" id="UP000540423"/>
    </source>
</evidence>